<evidence type="ECO:0000256" key="4">
    <source>
        <dbReference type="ARBA" id="ARBA00022598"/>
    </source>
</evidence>
<reference evidence="11" key="2">
    <citation type="journal article" date="2013" name="PLoS Genet.">
        <title>Comparative genome structure, secondary metabolite, and effector coding capacity across Cochliobolus pathogens.</title>
        <authorList>
            <person name="Condon B.J."/>
            <person name="Leng Y."/>
            <person name="Wu D."/>
            <person name="Bushley K.E."/>
            <person name="Ohm R.A."/>
            <person name="Otillar R."/>
            <person name="Martin J."/>
            <person name="Schackwitz W."/>
            <person name="Grimwood J."/>
            <person name="MohdZainudin N."/>
            <person name="Xue C."/>
            <person name="Wang R."/>
            <person name="Manning V.A."/>
            <person name="Dhillon B."/>
            <person name="Tu Z.J."/>
            <person name="Steffenson B.J."/>
            <person name="Salamov A."/>
            <person name="Sun H."/>
            <person name="Lowry S."/>
            <person name="LaButti K."/>
            <person name="Han J."/>
            <person name="Copeland A."/>
            <person name="Lindquist E."/>
            <person name="Barry K."/>
            <person name="Schmutz J."/>
            <person name="Baker S.E."/>
            <person name="Ciuffetti L.M."/>
            <person name="Grigoriev I.V."/>
            <person name="Zhong S."/>
            <person name="Turgeon B.G."/>
        </authorList>
    </citation>
    <scope>NUCLEOTIDE SEQUENCE [LARGE SCALE GENOMIC DNA]</scope>
    <source>
        <strain evidence="11">ND90Pr / ATCC 201652</strain>
    </source>
</reference>
<dbReference type="Gene3D" id="1.10.1200.10">
    <property type="entry name" value="ACP-like"/>
    <property type="match status" value="2"/>
</dbReference>
<evidence type="ECO:0000256" key="6">
    <source>
        <dbReference type="ARBA" id="ARBA00029454"/>
    </source>
</evidence>
<evidence type="ECO:0000256" key="5">
    <source>
        <dbReference type="ARBA" id="ARBA00023268"/>
    </source>
</evidence>
<dbReference type="SUPFAM" id="SSF47336">
    <property type="entry name" value="ACP-like"/>
    <property type="match status" value="2"/>
</dbReference>
<dbReference type="Pfam" id="PF00550">
    <property type="entry name" value="PP-binding"/>
    <property type="match status" value="2"/>
</dbReference>
<evidence type="ECO:0000256" key="7">
    <source>
        <dbReference type="ARBA" id="ARBA00073487"/>
    </source>
</evidence>
<dbReference type="Gene3D" id="3.30.559.10">
    <property type="entry name" value="Chloramphenicol acetyltransferase-like domain"/>
    <property type="match status" value="3"/>
</dbReference>
<keyword evidence="2" id="KW-0596">Phosphopantetheine</keyword>
<dbReference type="InterPro" id="IPR009081">
    <property type="entry name" value="PP-bd_ACP"/>
</dbReference>
<dbReference type="GeneID" id="19131167"/>
<keyword evidence="4" id="KW-0436">Ligase</keyword>
<dbReference type="InterPro" id="IPR006162">
    <property type="entry name" value="Ppantetheine_attach_site"/>
</dbReference>
<dbReference type="Gene3D" id="3.40.50.12780">
    <property type="entry name" value="N-terminal domain of ligase-like"/>
    <property type="match status" value="2"/>
</dbReference>
<dbReference type="FunFam" id="3.30.300.30:FF:000015">
    <property type="entry name" value="Nonribosomal peptide synthase SidD"/>
    <property type="match status" value="2"/>
</dbReference>
<dbReference type="Gene3D" id="3.30.559.30">
    <property type="entry name" value="Nonribosomal peptide synthetase, condensation domain"/>
    <property type="match status" value="3"/>
</dbReference>
<comment type="similarity">
    <text evidence="6">Belongs to the NRP synthetase family.</text>
</comment>
<dbReference type="Proteomes" id="UP000016934">
    <property type="component" value="Unassembled WGS sequence"/>
</dbReference>
<dbReference type="STRING" id="665912.M2T9V4"/>
<dbReference type="FunFam" id="1.10.1200.10:FF:000005">
    <property type="entry name" value="Nonribosomal peptide synthetase 1"/>
    <property type="match status" value="1"/>
</dbReference>
<dbReference type="InterPro" id="IPR010071">
    <property type="entry name" value="AA_adenyl_dom"/>
</dbReference>
<dbReference type="InterPro" id="IPR036736">
    <property type="entry name" value="ACP-like_sf"/>
</dbReference>
<dbReference type="SMART" id="SM00823">
    <property type="entry name" value="PKS_PP"/>
    <property type="match status" value="2"/>
</dbReference>
<feature type="domain" description="Carrier" evidence="9">
    <location>
        <begin position="2096"/>
        <end position="2172"/>
    </location>
</feature>
<dbReference type="KEGG" id="bsc:COCSADRAFT_140513"/>
<dbReference type="PROSITE" id="PS50075">
    <property type="entry name" value="CARRIER"/>
    <property type="match status" value="2"/>
</dbReference>
<dbReference type="CDD" id="cd05918">
    <property type="entry name" value="A_NRPS_SidN3_like"/>
    <property type="match status" value="2"/>
</dbReference>
<gene>
    <name evidence="10" type="primary">NPS4</name>
    <name evidence="10" type="ORF">COCSADRAFT_140513</name>
</gene>
<evidence type="ECO:0000313" key="10">
    <source>
        <dbReference type="EMBL" id="EMD66011.1"/>
    </source>
</evidence>
<dbReference type="Pfam" id="PF00501">
    <property type="entry name" value="AMP-binding"/>
    <property type="match status" value="2"/>
</dbReference>
<keyword evidence="3" id="KW-0597">Phosphoprotein</keyword>
<dbReference type="InterPro" id="IPR000873">
    <property type="entry name" value="AMP-dep_synth/lig_dom"/>
</dbReference>
<organism evidence="10 11">
    <name type="scientific">Cochliobolus sativus (strain ND90Pr / ATCC 201652)</name>
    <name type="common">Common root rot and spot blotch fungus</name>
    <name type="synonym">Bipolaris sorokiniana</name>
    <dbReference type="NCBI Taxonomy" id="665912"/>
    <lineage>
        <taxon>Eukaryota</taxon>
        <taxon>Fungi</taxon>
        <taxon>Dikarya</taxon>
        <taxon>Ascomycota</taxon>
        <taxon>Pezizomycotina</taxon>
        <taxon>Dothideomycetes</taxon>
        <taxon>Pleosporomycetidae</taxon>
        <taxon>Pleosporales</taxon>
        <taxon>Pleosporineae</taxon>
        <taxon>Pleosporaceae</taxon>
        <taxon>Bipolaris</taxon>
    </lineage>
</organism>
<reference evidence="10 11" key="1">
    <citation type="journal article" date="2012" name="PLoS Pathog.">
        <title>Diverse lifestyles and strategies of plant pathogenesis encoded in the genomes of eighteen Dothideomycetes fungi.</title>
        <authorList>
            <person name="Ohm R.A."/>
            <person name="Feau N."/>
            <person name="Henrissat B."/>
            <person name="Schoch C.L."/>
            <person name="Horwitz B.A."/>
            <person name="Barry K.W."/>
            <person name="Condon B.J."/>
            <person name="Copeland A.C."/>
            <person name="Dhillon B."/>
            <person name="Glaser F."/>
            <person name="Hesse C.N."/>
            <person name="Kosti I."/>
            <person name="LaButti K."/>
            <person name="Lindquist E.A."/>
            <person name="Lucas S."/>
            <person name="Salamov A.A."/>
            <person name="Bradshaw R.E."/>
            <person name="Ciuffetti L."/>
            <person name="Hamelin R.C."/>
            <person name="Kema G.H.J."/>
            <person name="Lawrence C."/>
            <person name="Scott J.A."/>
            <person name="Spatafora J.W."/>
            <person name="Turgeon B.G."/>
            <person name="de Wit P.J.G.M."/>
            <person name="Zhong S."/>
            <person name="Goodwin S.B."/>
            <person name="Grigoriev I.V."/>
        </authorList>
    </citation>
    <scope>NUCLEOTIDE SEQUENCE [LARGE SCALE GENOMIC DNA]</scope>
    <source>
        <strain evidence="11">ND90Pr / ATCC 201652</strain>
    </source>
</reference>
<dbReference type="InterPro" id="IPR042099">
    <property type="entry name" value="ANL_N_sf"/>
</dbReference>
<dbReference type="FunFam" id="3.30.559.30:FF:000003">
    <property type="entry name" value="Nonribosomal peptide synthase SidD"/>
    <property type="match status" value="1"/>
</dbReference>
<dbReference type="HOGENOM" id="CLU_000022_60_2_1"/>
<dbReference type="PANTHER" id="PTHR45527">
    <property type="entry name" value="NONRIBOSOMAL PEPTIDE SYNTHETASE"/>
    <property type="match status" value="1"/>
</dbReference>
<dbReference type="InterPro" id="IPR020806">
    <property type="entry name" value="PKS_PP-bd"/>
</dbReference>
<sequence length="2624" mass="294015">MERQDISGHLSGSEVLPRLDDAFDPTVSQRQVMTMHKYTPESIIDIYPCTPLQEDLMFLSLARPGTYIDRYLIYLHEGLSAERWIHSWQKVVAETPILRTKIIQRNEKEPLLQVVTSKVPDVPLVDQLDFYLSADQETPMGFGQPLHRIVRISNSKSSRACFVWTLHHAIYDGWSMDIILRGIQQTFTVGTVLQPAESFRHFIEYTAALDAVQSQNYWSNYLADTEPAFFPAPSAGLDGDVTRRSVSRNINMNKYGEFTLATYVKASWGILLASYNHTEDIVFACTVSGRDCPLVKIENIVGPTINVVPIRLDTRGSKKISELLYNVQRDAASSIPHQTLGLRNIQKLSSELRHVCDFNSLLIIQPKTITDFQDRKDIMELQPLNESSESVQYSLLLEVCQTADGLTVHLGFSTEVISKTQAYRIIGQFEHILAQLTIDQNQTLSSVGLLSSKDCANLVLYSKFRANLDESCIHLEINDQVNARPEALAVHSWDGDFSYKELSQASCQMAKVLLRNGLQAEQVVLLCFEKSKWTIVAALGVLMAGGTFCLLDIRDPSQRHHVIANITKAKIALTSPGFAGRLQGIVETILSVDARNLSKYDTNLPERPLPDVKAQQAAYIMFTSGSTGTPKGVAIEHRNFCYNSEQQRRVWNITNDTRFLQFASYSFTVSLIEIFTTLIGGGCVCVPSESERMEDLPSAVARLRATHACFTSSVLRTINPIEFPSLEFVMTSGEVVLQDDIRRWCDFVRLYQGYGQAECSPIVASTEMLTRESLPNCIGKPIGGRCWIVLPQDQNRLAPLGAIGELVVEGLHVGREYVNNPGKTREVFINHRRWTGEDIANKQGGWPMYRTGDLVRYGADGLLYYHGRKDFQVKVNGQRIELGEIESHLLQILDSSLDCAVDSIFVDSDGQRSMKLAAFVSIRDSRRNNGNPTDVGQNQREIIDRACQSASRDLKKLFTAATELLYSELPGYMVPTVFLPIYELPLTVSGKLNRKKLREKGTELLQIQRQQEKAPAITEEPYSSLTEAEQTLRTLWGDVLQMRPETISAADHFLRLGGDSIAAMRLSSLALEHGISLLVSDVFSKPVLREMASVAKRVGKEPIEKISPFAILPDGSIVGSLLSEAFSKYGIKPTDVQDMYPCSPLQEGIMSLSTKLSGSYIIKISLDLRPNVDLPKFLKALHIVRRNHAILRTRICVLESSGKETMLQLVLSENDSFTVLERELERDEVASKAPSMSFGTPLSQFVLKKSTGCNLHRLDWFLHHTIYDAWSLRILLRSLRKAYHGLSESVITFNNFIRYIEDAERQEQDNDFWRKTLMGAERTPFPPVTTTNLETKASSSIEMTIELGKLTSSDVTISSILYLSWATVVGRYCDAEDVVLGVVLSGRSLPIPGIESISGPTFTTLPLRVNVSQEKQPSKLLIDVQDMSNKMIGHQHCGLHHIQALGEDIRNACTFNSLIFTEPPDPQESDSTESIFEQEFFVDSFVHPHPLLLSCKILRSGNILVTASYADSVLNETQTRRILAQFSHVCKQFFQVANGDNGISEISIASPEDYSEIVQWNSVRNAEARSCIHTLICNWADKHPYNRAIEAPDGTLSYEELNRYSDRLAQHLVSLDVQFEDVILICFEKTVWVPVAILATLKVGATFVMVGPCDSLVHRSFMASKTKAKMGITSKRCVGMLSMVDTVIVLHESTFTDLPEDGLFGRIVDPSSAAYIVFTSGSTGEPKGCVVEHANVSSSLKAFIKCSGLGPGTRGFQFAPHSSGTFLVETLGVLIAGGCLCIPSETDLGSNVEDTMNQLQVTWAIFIPSMLMGINPNRIKTLQGLAAIGEPLPKEVVISWNELVDLRSVYGQSETAEVMACSAPLHLGMNWRSIGRLKVGCGWIVEPHNHNQLAPVGCVGELIVEGPHIGRGYLDEQSIATNDFIYDPSWSKNIPRRDSNHYISRRFYKTSDLVRYDAEGNLEFVSRKGDRFMLNGQHIDLNEVQYRLREAVNEPITISVKLCELEPGKHRSTALIAFLSTNQAMSRNEELRITELLTGIEGKLAEDLPRIMIPSRYLLLEQLPKTPSGKLNYRQLEQIAAERRDTAVTNDWLQREITGELGIKLRAIWSTVLNVPEARIFEDTAFQSLGGDSISAIQVVSKCRAEGISISVNLLLQHKSISKLSKMVQDQDHGYYEEDSEEDDDLDLPFPLLPIQQFHFETVPLGENCFNLSHLLEVRVGVSENALREALDVLVQRHPALTTRFIQAGARWFQVISSEKNNPYLFHYREVAAMGDVTEICKLLQTQLDIRNGPLFAAGYFVIKSRQFLFLTIHHLVVDFVSLRILLGELESSLSGGVASSLRSLSVQKWSALLRAKTESDQEVKKEILSAFPKTNLKFWNMQHRPKLRGDMSVHTFELAEHVSSAILSQCEPLEAEPVELFLAATTFAFKNIFFEREGPNVYLEGHGREVWSPRIDITSTVGWFAAFMPVNSPPGRRVSFLEELDCVRSTHRKREDHGTLDFASLFSLEGRYEERSSYQNMEIAFIYAGLNQHLERENSLFKEVEGCEEIGLAGFAGKLPWFSLMDVIVSITDGKIRFDIFWNKHMNHQTRLEQWAAETASVLRRIPEASIYSGPTAAVAEFQ</sequence>
<dbReference type="GO" id="GO:0043041">
    <property type="term" value="P:amino acid activation for nonribosomal peptide biosynthetic process"/>
    <property type="evidence" value="ECO:0007669"/>
    <property type="project" value="TreeGrafter"/>
</dbReference>
<evidence type="ECO:0000256" key="1">
    <source>
        <dbReference type="ARBA" id="ARBA00004924"/>
    </source>
</evidence>
<dbReference type="Pfam" id="PF00668">
    <property type="entry name" value="Condensation"/>
    <property type="match status" value="3"/>
</dbReference>
<dbReference type="PROSITE" id="PS00012">
    <property type="entry name" value="PHOSPHOPANTETHEINE"/>
    <property type="match status" value="1"/>
</dbReference>
<dbReference type="InterPro" id="IPR023213">
    <property type="entry name" value="CAT-like_dom_sf"/>
</dbReference>
<feature type="domain" description="Carrier" evidence="9">
    <location>
        <begin position="1023"/>
        <end position="1099"/>
    </location>
</feature>
<protein>
    <recommendedName>
        <fullName evidence="7">Nonribosomal peptide synthetase 6</fullName>
    </recommendedName>
    <alternativeName>
        <fullName evidence="8">Extracellular siderophore synthetase</fullName>
    </alternativeName>
</protein>
<dbReference type="GO" id="GO:0044550">
    <property type="term" value="P:secondary metabolite biosynthetic process"/>
    <property type="evidence" value="ECO:0007669"/>
    <property type="project" value="TreeGrafter"/>
</dbReference>
<keyword evidence="5" id="KW-0511">Multifunctional enzyme</keyword>
<dbReference type="EMBL" id="KB445641">
    <property type="protein sequence ID" value="EMD66011.1"/>
    <property type="molecule type" value="Genomic_DNA"/>
</dbReference>
<dbReference type="SUPFAM" id="SSF52777">
    <property type="entry name" value="CoA-dependent acyltransferases"/>
    <property type="match status" value="6"/>
</dbReference>
<dbReference type="OrthoDB" id="416786at2759"/>
<dbReference type="eggNOG" id="KOG1178">
    <property type="taxonomic scope" value="Eukaryota"/>
</dbReference>
<dbReference type="PANTHER" id="PTHR45527:SF1">
    <property type="entry name" value="FATTY ACID SYNTHASE"/>
    <property type="match status" value="1"/>
</dbReference>
<dbReference type="GO" id="GO:0016874">
    <property type="term" value="F:ligase activity"/>
    <property type="evidence" value="ECO:0007669"/>
    <property type="project" value="UniProtKB-KW"/>
</dbReference>
<dbReference type="SUPFAM" id="SSF56801">
    <property type="entry name" value="Acetyl-CoA synthetase-like"/>
    <property type="match status" value="2"/>
</dbReference>
<dbReference type="InterPro" id="IPR001242">
    <property type="entry name" value="Condensation_dom"/>
</dbReference>
<dbReference type="GO" id="GO:0031177">
    <property type="term" value="F:phosphopantetheine binding"/>
    <property type="evidence" value="ECO:0007669"/>
    <property type="project" value="InterPro"/>
</dbReference>
<dbReference type="GO" id="GO:0005737">
    <property type="term" value="C:cytoplasm"/>
    <property type="evidence" value="ECO:0007669"/>
    <property type="project" value="TreeGrafter"/>
</dbReference>
<keyword evidence="11" id="KW-1185">Reference proteome</keyword>
<dbReference type="CDD" id="cd19545">
    <property type="entry name" value="FUM14_C_NRPS-like"/>
    <property type="match status" value="2"/>
</dbReference>
<dbReference type="Gene3D" id="3.30.300.30">
    <property type="match status" value="2"/>
</dbReference>
<proteinExistence type="inferred from homology"/>
<dbReference type="OMA" id="TREATHY"/>
<evidence type="ECO:0000256" key="3">
    <source>
        <dbReference type="ARBA" id="ARBA00022553"/>
    </source>
</evidence>
<dbReference type="NCBIfam" id="TIGR01733">
    <property type="entry name" value="AA-adenyl-dom"/>
    <property type="match status" value="1"/>
</dbReference>
<dbReference type="InterPro" id="IPR020845">
    <property type="entry name" value="AMP-binding_CS"/>
</dbReference>
<dbReference type="PROSITE" id="PS00455">
    <property type="entry name" value="AMP_BINDING"/>
    <property type="match status" value="2"/>
</dbReference>
<evidence type="ECO:0000313" key="11">
    <source>
        <dbReference type="Proteomes" id="UP000016934"/>
    </source>
</evidence>
<evidence type="ECO:0000259" key="9">
    <source>
        <dbReference type="PROSITE" id="PS50075"/>
    </source>
</evidence>
<comment type="pathway">
    <text evidence="1">Siderophore biosynthesis.</text>
</comment>
<evidence type="ECO:0000256" key="8">
    <source>
        <dbReference type="ARBA" id="ARBA00083595"/>
    </source>
</evidence>
<dbReference type="InterPro" id="IPR045851">
    <property type="entry name" value="AMP-bd_C_sf"/>
</dbReference>
<accession>M2T9V4</accession>
<evidence type="ECO:0000256" key="2">
    <source>
        <dbReference type="ARBA" id="ARBA00022450"/>
    </source>
</evidence>
<dbReference type="RefSeq" id="XP_007699011.1">
    <property type="nucleotide sequence ID" value="XM_007700821.1"/>
</dbReference>
<name>M2T9V4_COCSN</name>